<evidence type="ECO:0000313" key="1">
    <source>
        <dbReference type="EMBL" id="NCD69367.1"/>
    </source>
</evidence>
<dbReference type="Proteomes" id="UP000638732">
    <property type="component" value="Unassembled WGS sequence"/>
</dbReference>
<accession>A0A966DTI4</accession>
<evidence type="ECO:0008006" key="3">
    <source>
        <dbReference type="Google" id="ProtNLM"/>
    </source>
</evidence>
<protein>
    <recommendedName>
        <fullName evidence="3">TupA-like ATPgrasp</fullName>
    </recommendedName>
</protein>
<dbReference type="EMBL" id="WWEO01000041">
    <property type="protein sequence ID" value="NCD69367.1"/>
    <property type="molecule type" value="Genomic_DNA"/>
</dbReference>
<keyword evidence="2" id="KW-1185">Reference proteome</keyword>
<dbReference type="AlphaFoldDB" id="A0A966DTI4"/>
<dbReference type="InterPro" id="IPR029465">
    <property type="entry name" value="ATPgrasp_TupA"/>
</dbReference>
<dbReference type="Pfam" id="PF14305">
    <property type="entry name" value="ATPgrasp_TupA"/>
    <property type="match status" value="1"/>
</dbReference>
<dbReference type="RefSeq" id="WP_166585344.1">
    <property type="nucleotide sequence ID" value="NZ_WWEO01000041.1"/>
</dbReference>
<name>A0A966DTI4_9SPHI</name>
<sequence>MSLLIIARAIKLTVLLRLPFKKKRVFTERLKHRHQTFWDDPRAESFRNTPLKSFASVELLYREPHWQRLLSNKANAMHFAELNGCSVPEVYWQGRDVSEIPFDKLPPQFVLKPTIGHSCQNVFLMVNGVNLMDKKPYSNNQLIHIMQEVLLQVPHNEFLVEEFLMSEDGEYRIPTDYKLHTFNGEIARIEAIHRFSANKGIVRVFDADWNRQENIGEKYKDKEKITDAPPACLPEIINQAKKLSRLYQIYVRIDFYATNRGAVFGEFTPTPGIGIGFTKNANHLFASYWDRHCYGMI</sequence>
<gene>
    <name evidence="1" type="ORF">GSY63_08355</name>
</gene>
<reference evidence="1" key="2">
    <citation type="submission" date="2020-10" db="EMBL/GenBank/DDBJ databases">
        <title>Mucilaginibacter sp. nov., isolated from soil.</title>
        <authorList>
            <person name="Jeon C.O."/>
        </authorList>
    </citation>
    <scope>NUCLEOTIDE SEQUENCE</scope>
    <source>
        <strain evidence="1">R11</strain>
    </source>
</reference>
<reference evidence="1" key="1">
    <citation type="submission" date="2020-01" db="EMBL/GenBank/DDBJ databases">
        <authorList>
            <person name="Seo Y.L."/>
        </authorList>
    </citation>
    <scope>NUCLEOTIDE SEQUENCE</scope>
    <source>
        <strain evidence="1">R11</strain>
    </source>
</reference>
<organism evidence="1 2">
    <name type="scientific">Mucilaginibacter agri</name>
    <dbReference type="NCBI Taxonomy" id="2695265"/>
    <lineage>
        <taxon>Bacteria</taxon>
        <taxon>Pseudomonadati</taxon>
        <taxon>Bacteroidota</taxon>
        <taxon>Sphingobacteriia</taxon>
        <taxon>Sphingobacteriales</taxon>
        <taxon>Sphingobacteriaceae</taxon>
        <taxon>Mucilaginibacter</taxon>
    </lineage>
</organism>
<proteinExistence type="predicted"/>
<evidence type="ECO:0000313" key="2">
    <source>
        <dbReference type="Proteomes" id="UP000638732"/>
    </source>
</evidence>
<comment type="caution">
    <text evidence="1">The sequence shown here is derived from an EMBL/GenBank/DDBJ whole genome shotgun (WGS) entry which is preliminary data.</text>
</comment>
<dbReference type="SUPFAM" id="SSF56059">
    <property type="entry name" value="Glutathione synthetase ATP-binding domain-like"/>
    <property type="match status" value="1"/>
</dbReference>